<name>A0A3R8L2U4_9FIRM</name>
<accession>A0A3R8L2U4</accession>
<dbReference type="EMBL" id="RHJS01000002">
    <property type="protein sequence ID" value="RRK35335.1"/>
    <property type="molecule type" value="Genomic_DNA"/>
</dbReference>
<reference evidence="2" key="1">
    <citation type="submission" date="2018-10" db="EMBL/GenBank/DDBJ databases">
        <title>Schaedlerella arabinophila gen. nov. sp. nov., isolated from the mouse intestinal tract and comparative analysis with the genome of the closely related altered Schaedler flora strain ASF502.</title>
        <authorList>
            <person name="Miyake S."/>
            <person name="Soh M."/>
            <person name="Seedorf H."/>
        </authorList>
    </citation>
    <scope>NUCLEOTIDE SEQUENCE [LARGE SCALE GENOMIC DNA]</scope>
    <source>
        <strain evidence="2">DSM 106076</strain>
    </source>
</reference>
<feature type="compositionally biased region" description="Low complexity" evidence="1">
    <location>
        <begin position="194"/>
        <end position="223"/>
    </location>
</feature>
<evidence type="ECO:0000313" key="3">
    <source>
        <dbReference type="Proteomes" id="UP000274920"/>
    </source>
</evidence>
<organism evidence="2 3">
    <name type="scientific">Schaedlerella arabinosiphila</name>
    <dbReference type="NCBI Taxonomy" id="2044587"/>
    <lineage>
        <taxon>Bacteria</taxon>
        <taxon>Bacillati</taxon>
        <taxon>Bacillota</taxon>
        <taxon>Clostridia</taxon>
        <taxon>Lachnospirales</taxon>
        <taxon>Lachnospiraceae</taxon>
        <taxon>Schaedlerella</taxon>
    </lineage>
</organism>
<proteinExistence type="predicted"/>
<feature type="region of interest" description="Disordered" evidence="1">
    <location>
        <begin position="190"/>
        <end position="229"/>
    </location>
</feature>
<dbReference type="Proteomes" id="UP000274920">
    <property type="component" value="Unassembled WGS sequence"/>
</dbReference>
<protein>
    <submittedName>
        <fullName evidence="2">Uncharacterized protein</fullName>
    </submittedName>
</protein>
<comment type="caution">
    <text evidence="2">The sequence shown here is derived from an EMBL/GenBank/DDBJ whole genome shotgun (WGS) entry which is preliminary data.</text>
</comment>
<dbReference type="AlphaFoldDB" id="A0A3R8L2U4"/>
<gene>
    <name evidence="2" type="ORF">EBB54_13040</name>
</gene>
<evidence type="ECO:0000313" key="2">
    <source>
        <dbReference type="EMBL" id="RRK35335.1"/>
    </source>
</evidence>
<evidence type="ECO:0000256" key="1">
    <source>
        <dbReference type="SAM" id="MobiDB-lite"/>
    </source>
</evidence>
<keyword evidence="3" id="KW-1185">Reference proteome</keyword>
<sequence length="229" mass="24220">MTTFAAREGEPWSNDALWSPDYLKSVGPTSHQGQFASNMAMYTRAMDQEGHVVDITWKELSKGALESISSEKKVKEIFEKNGYDVTDKMDFIPLLDGSITFEDGVPAGGGVVTFALNSLGVDSEGIEPGDTVYLMQETKPGSGVWEVYAAKVGENYDIAVNVSRNGSLVLVKVMSNGDVITVDKTTGNVVDRVPGGNNTGNTNTNPSGSTGTSTNASTSAGTSPKTGEF</sequence>